<name>A0A8J4YKQ0_CHIOP</name>
<protein>
    <submittedName>
        <fullName evidence="2">Uncharacterized protein</fullName>
    </submittedName>
</protein>
<dbReference type="AlphaFoldDB" id="A0A8J4YKQ0"/>
<gene>
    <name evidence="2" type="ORF">GWK47_039011</name>
</gene>
<sequence>MSKKTILGRTMKNFLRLPTCSSVVKVQPKPSAVLELSISPVMGQGHLLLKLPMAESQLSLTGRREGLSGTRVAPSLLWCTASNGMRAPILCESSVERRALPRDLKTYPDQTVAKAAEQALRRHCGTFPRKNGGTGPRDSRIWMWEEKKSSWSRHWTSPLKKETSSVGGEKR</sequence>
<accession>A0A8J4YKQ0</accession>
<evidence type="ECO:0000313" key="3">
    <source>
        <dbReference type="Proteomes" id="UP000770661"/>
    </source>
</evidence>
<organism evidence="2 3">
    <name type="scientific">Chionoecetes opilio</name>
    <name type="common">Atlantic snow crab</name>
    <name type="synonym">Cancer opilio</name>
    <dbReference type="NCBI Taxonomy" id="41210"/>
    <lineage>
        <taxon>Eukaryota</taxon>
        <taxon>Metazoa</taxon>
        <taxon>Ecdysozoa</taxon>
        <taxon>Arthropoda</taxon>
        <taxon>Crustacea</taxon>
        <taxon>Multicrustacea</taxon>
        <taxon>Malacostraca</taxon>
        <taxon>Eumalacostraca</taxon>
        <taxon>Eucarida</taxon>
        <taxon>Decapoda</taxon>
        <taxon>Pleocyemata</taxon>
        <taxon>Brachyura</taxon>
        <taxon>Eubrachyura</taxon>
        <taxon>Majoidea</taxon>
        <taxon>Majidae</taxon>
        <taxon>Chionoecetes</taxon>
    </lineage>
</organism>
<dbReference type="Proteomes" id="UP000770661">
    <property type="component" value="Unassembled WGS sequence"/>
</dbReference>
<proteinExistence type="predicted"/>
<dbReference type="EMBL" id="JACEEZ010005836">
    <property type="protein sequence ID" value="KAG0725229.1"/>
    <property type="molecule type" value="Genomic_DNA"/>
</dbReference>
<evidence type="ECO:0000313" key="2">
    <source>
        <dbReference type="EMBL" id="KAG0725229.1"/>
    </source>
</evidence>
<feature type="compositionally biased region" description="Basic and acidic residues" evidence="1">
    <location>
        <begin position="159"/>
        <end position="171"/>
    </location>
</feature>
<keyword evidence="3" id="KW-1185">Reference proteome</keyword>
<evidence type="ECO:0000256" key="1">
    <source>
        <dbReference type="SAM" id="MobiDB-lite"/>
    </source>
</evidence>
<dbReference type="OrthoDB" id="6627880at2759"/>
<reference evidence="2" key="1">
    <citation type="submission" date="2020-07" db="EMBL/GenBank/DDBJ databases">
        <title>The High-quality genome of the commercially important snow crab, Chionoecetes opilio.</title>
        <authorList>
            <person name="Jeong J.-H."/>
            <person name="Ryu S."/>
        </authorList>
    </citation>
    <scope>NUCLEOTIDE SEQUENCE</scope>
    <source>
        <strain evidence="2">MADBK_172401_WGS</strain>
        <tissue evidence="2">Digestive gland</tissue>
    </source>
</reference>
<feature type="region of interest" description="Disordered" evidence="1">
    <location>
        <begin position="148"/>
        <end position="171"/>
    </location>
</feature>
<comment type="caution">
    <text evidence="2">The sequence shown here is derived from an EMBL/GenBank/DDBJ whole genome shotgun (WGS) entry which is preliminary data.</text>
</comment>